<dbReference type="AlphaFoldDB" id="A0A0E0P024"/>
<keyword evidence="3" id="KW-1185">Reference proteome</keyword>
<evidence type="ECO:0000313" key="3">
    <source>
        <dbReference type="Proteomes" id="UP000008022"/>
    </source>
</evidence>
<dbReference type="Gramene" id="ORUFI03G32180.2">
    <property type="protein sequence ID" value="ORUFI03G32180.2"/>
    <property type="gene ID" value="ORUFI03G32180"/>
</dbReference>
<feature type="region of interest" description="Disordered" evidence="1">
    <location>
        <begin position="1"/>
        <end position="35"/>
    </location>
</feature>
<protein>
    <submittedName>
        <fullName evidence="2">Uncharacterized protein</fullName>
    </submittedName>
</protein>
<name>A0A0E0P024_ORYRU</name>
<accession>A0A0E0P024</accession>
<dbReference type="Proteomes" id="UP000008022">
    <property type="component" value="Unassembled WGS sequence"/>
</dbReference>
<reference evidence="2" key="2">
    <citation type="submission" date="2015-06" db="UniProtKB">
        <authorList>
            <consortium name="EnsemblPlants"/>
        </authorList>
    </citation>
    <scope>IDENTIFICATION</scope>
</reference>
<reference evidence="3" key="1">
    <citation type="submission" date="2013-06" db="EMBL/GenBank/DDBJ databases">
        <authorList>
            <person name="Zhao Q."/>
        </authorList>
    </citation>
    <scope>NUCLEOTIDE SEQUENCE</scope>
    <source>
        <strain evidence="3">cv. W1943</strain>
    </source>
</reference>
<evidence type="ECO:0000256" key="1">
    <source>
        <dbReference type="SAM" id="MobiDB-lite"/>
    </source>
</evidence>
<dbReference type="EnsemblPlants" id="ORUFI03G32180.2">
    <property type="protein sequence ID" value="ORUFI03G32180.2"/>
    <property type="gene ID" value="ORUFI03G32180"/>
</dbReference>
<feature type="region of interest" description="Disordered" evidence="1">
    <location>
        <begin position="218"/>
        <end position="259"/>
    </location>
</feature>
<sequence>MAMAPSHKQQSQSKGQSGVPPASDLPNPSSSAEYIASPSAVRRRGRFSSTSSSSSVSLPLLPFLALLLFLAPSDLSLGFLARTDSSSPCCCCCLRFLPDDLATKTQDPFFPPPSVYGISAISSSESNRELQEAHIGRALLGNTGLALELAEDGEVVGEASAEDNVLRPQPLGLLPVHRRGGDAVVGRAVAAAVLDGVASHLRDLHERVRHLQGDLVRHRRRRLDRPPAARSPGLADDGTAGGEGREEDGEVNPRAKHAT</sequence>
<evidence type="ECO:0000313" key="2">
    <source>
        <dbReference type="EnsemblPlants" id="ORUFI03G32180.2"/>
    </source>
</evidence>
<dbReference type="HOGENOM" id="CLU_1075137_0_0_1"/>
<proteinExistence type="predicted"/>
<feature type="compositionally biased region" description="Low complexity" evidence="1">
    <location>
        <begin position="1"/>
        <end position="18"/>
    </location>
</feature>
<organism evidence="2 3">
    <name type="scientific">Oryza rufipogon</name>
    <name type="common">Brownbeard rice</name>
    <name type="synonym">Asian wild rice</name>
    <dbReference type="NCBI Taxonomy" id="4529"/>
    <lineage>
        <taxon>Eukaryota</taxon>
        <taxon>Viridiplantae</taxon>
        <taxon>Streptophyta</taxon>
        <taxon>Embryophyta</taxon>
        <taxon>Tracheophyta</taxon>
        <taxon>Spermatophyta</taxon>
        <taxon>Magnoliopsida</taxon>
        <taxon>Liliopsida</taxon>
        <taxon>Poales</taxon>
        <taxon>Poaceae</taxon>
        <taxon>BOP clade</taxon>
        <taxon>Oryzoideae</taxon>
        <taxon>Oryzeae</taxon>
        <taxon>Oryzinae</taxon>
        <taxon>Oryza</taxon>
    </lineage>
</organism>